<keyword evidence="3" id="KW-1185">Reference proteome</keyword>
<dbReference type="Proteomes" id="UP001470023">
    <property type="component" value="Unassembled WGS sequence"/>
</dbReference>
<protein>
    <submittedName>
        <fullName evidence="2">Uncharacterized protein</fullName>
    </submittedName>
</protein>
<evidence type="ECO:0000313" key="2">
    <source>
        <dbReference type="EMBL" id="MER6433532.1"/>
    </source>
</evidence>
<name>A0ABV1UK47_9ACTN</name>
<evidence type="ECO:0000313" key="3">
    <source>
        <dbReference type="Proteomes" id="UP001470023"/>
    </source>
</evidence>
<evidence type="ECO:0000256" key="1">
    <source>
        <dbReference type="SAM" id="MobiDB-lite"/>
    </source>
</evidence>
<dbReference type="RefSeq" id="WP_352065639.1">
    <property type="nucleotide sequence ID" value="NZ_JBEPAZ010000061.1"/>
</dbReference>
<accession>A0ABV1UK47</accession>
<comment type="caution">
    <text evidence="2">The sequence shown here is derived from an EMBL/GenBank/DDBJ whole genome shotgun (WGS) entry which is preliminary data.</text>
</comment>
<reference evidence="2 3" key="1">
    <citation type="submission" date="2024-06" db="EMBL/GenBank/DDBJ databases">
        <title>The Natural Products Discovery Center: Release of the First 8490 Sequenced Strains for Exploring Actinobacteria Biosynthetic Diversity.</title>
        <authorList>
            <person name="Kalkreuter E."/>
            <person name="Kautsar S.A."/>
            <person name="Yang D."/>
            <person name="Bader C.D."/>
            <person name="Teijaro C.N."/>
            <person name="Fluegel L."/>
            <person name="Davis C.M."/>
            <person name="Simpson J.R."/>
            <person name="Lauterbach L."/>
            <person name="Steele A.D."/>
            <person name="Gui C."/>
            <person name="Meng S."/>
            <person name="Li G."/>
            <person name="Viehrig K."/>
            <person name="Ye F."/>
            <person name="Su P."/>
            <person name="Kiefer A.F."/>
            <person name="Nichols A."/>
            <person name="Cepeda A.J."/>
            <person name="Yan W."/>
            <person name="Fan B."/>
            <person name="Jiang Y."/>
            <person name="Adhikari A."/>
            <person name="Zheng C.-J."/>
            <person name="Schuster L."/>
            <person name="Cowan T.M."/>
            <person name="Smanski M.J."/>
            <person name="Chevrette M.G."/>
            <person name="De Carvalho L.P.S."/>
            <person name="Shen B."/>
        </authorList>
    </citation>
    <scope>NUCLEOTIDE SEQUENCE [LARGE SCALE GENOMIC DNA]</scope>
    <source>
        <strain evidence="2 3">NPDC001166</strain>
    </source>
</reference>
<sequence length="226" mass="24719">MPPLGEQSASPAVPFVQRRPRRSSVRHGQASCADYGCTRPECRRAASRARRRRDQDRLRGLSARVAPQAAARWAGRLREQGMSAQDIADRAGLSVTLVRRLLRTPAPSLTARDIARTTADAVLGIPLPARRSPTAPGLTDATEASRLLADLARAGWPATALARRLDVSARTVAEVRDQRPRLHLDLALRIRRLYRHLISLDPAGYGIHPADIARTRAAAARRTAGY</sequence>
<feature type="region of interest" description="Disordered" evidence="1">
    <location>
        <begin position="1"/>
        <end position="33"/>
    </location>
</feature>
<proteinExistence type="predicted"/>
<dbReference type="EMBL" id="JBEPAZ010000061">
    <property type="protein sequence ID" value="MER6433532.1"/>
    <property type="molecule type" value="Genomic_DNA"/>
</dbReference>
<organism evidence="2 3">
    <name type="scientific">Streptomyces sp. 900105245</name>
    <dbReference type="NCBI Taxonomy" id="3154379"/>
    <lineage>
        <taxon>Bacteria</taxon>
        <taxon>Bacillati</taxon>
        <taxon>Actinomycetota</taxon>
        <taxon>Actinomycetes</taxon>
        <taxon>Kitasatosporales</taxon>
        <taxon>Streptomycetaceae</taxon>
        <taxon>Streptomyces</taxon>
    </lineage>
</organism>
<gene>
    <name evidence="2" type="ORF">ABT272_38295</name>
</gene>